<dbReference type="OrthoDB" id="1492465at2"/>
<dbReference type="HOGENOM" id="CLU_1803436_0_0_3"/>
<dbReference type="EMBL" id="CP003587">
    <property type="protein sequence ID" value="AGY59516.1"/>
    <property type="molecule type" value="Genomic_DNA"/>
</dbReference>
<dbReference type="SUPFAM" id="SSF54427">
    <property type="entry name" value="NTF2-like"/>
    <property type="match status" value="1"/>
</dbReference>
<organism evidence="2 3">
    <name type="scientific">Gloeobacter kilaueensis (strain ATCC BAA-2537 / CCAP 1431/1 / ULC 316 / JS1)</name>
    <dbReference type="NCBI Taxonomy" id="1183438"/>
    <lineage>
        <taxon>Bacteria</taxon>
        <taxon>Bacillati</taxon>
        <taxon>Cyanobacteriota</taxon>
        <taxon>Cyanophyceae</taxon>
        <taxon>Gloeobacterales</taxon>
        <taxon>Gloeobacteraceae</taxon>
        <taxon>Gloeobacter</taxon>
    </lineage>
</organism>
<accession>U5QKR9</accession>
<dbReference type="RefSeq" id="WP_023174801.1">
    <property type="nucleotide sequence ID" value="NC_022600.1"/>
</dbReference>
<sequence>MSEHKRLSTADRLAIAELFARYGHSYDGGRIDDYMALFASDAHIDLGGHIFDNPQALRTVAERRVQGFADGGIQRRHLFTNIAVEPIEPGRAQAVAYCLITSSDRARGEWRPLTTGLYTAEVCKIGGRWQICRLQAHFDHAPA</sequence>
<keyword evidence="3" id="KW-1185">Reference proteome</keyword>
<dbReference type="KEGG" id="glj:GKIL_3270"/>
<dbReference type="AlphaFoldDB" id="U5QKR9"/>
<name>U5QKR9_GLOK1</name>
<evidence type="ECO:0000313" key="3">
    <source>
        <dbReference type="Proteomes" id="UP000017396"/>
    </source>
</evidence>
<evidence type="ECO:0000259" key="1">
    <source>
        <dbReference type="Pfam" id="PF13577"/>
    </source>
</evidence>
<proteinExistence type="predicted"/>
<dbReference type="STRING" id="1183438.GKIL_3270"/>
<dbReference type="InterPro" id="IPR032710">
    <property type="entry name" value="NTF2-like_dom_sf"/>
</dbReference>
<dbReference type="Proteomes" id="UP000017396">
    <property type="component" value="Chromosome"/>
</dbReference>
<dbReference type="Pfam" id="PF13577">
    <property type="entry name" value="SnoaL_4"/>
    <property type="match status" value="1"/>
</dbReference>
<reference evidence="2 3" key="1">
    <citation type="journal article" date="2013" name="PLoS ONE">
        <title>Cultivation and Complete Genome Sequencing of Gloeobacter kilaueensis sp. nov., from a Lava Cave in Kilauea Caldera, Hawai'i.</title>
        <authorList>
            <person name="Saw J.H."/>
            <person name="Schatz M."/>
            <person name="Brown M.V."/>
            <person name="Kunkel D.D."/>
            <person name="Foster J.S."/>
            <person name="Shick H."/>
            <person name="Christensen S."/>
            <person name="Hou S."/>
            <person name="Wan X."/>
            <person name="Donachie S.P."/>
        </authorList>
    </citation>
    <scope>NUCLEOTIDE SEQUENCE [LARGE SCALE GENOMIC DNA]</scope>
    <source>
        <strain evidence="3">JS</strain>
    </source>
</reference>
<gene>
    <name evidence="2" type="ORF">GKIL_3270</name>
</gene>
<protein>
    <recommendedName>
        <fullName evidence="1">SnoaL-like domain-containing protein</fullName>
    </recommendedName>
</protein>
<feature type="domain" description="SnoaL-like" evidence="1">
    <location>
        <begin position="9"/>
        <end position="134"/>
    </location>
</feature>
<evidence type="ECO:0000313" key="2">
    <source>
        <dbReference type="EMBL" id="AGY59516.1"/>
    </source>
</evidence>
<dbReference type="Gene3D" id="3.10.450.50">
    <property type="match status" value="1"/>
</dbReference>
<dbReference type="InterPro" id="IPR037401">
    <property type="entry name" value="SnoaL-like"/>
</dbReference>